<feature type="transmembrane region" description="Helical" evidence="1">
    <location>
        <begin position="6"/>
        <end position="22"/>
    </location>
</feature>
<dbReference type="Proteomes" id="UP000034917">
    <property type="component" value="Unassembled WGS sequence"/>
</dbReference>
<evidence type="ECO:0000313" key="3">
    <source>
        <dbReference type="Proteomes" id="UP000034917"/>
    </source>
</evidence>
<dbReference type="Gene3D" id="2.60.40.10">
    <property type="entry name" value="Immunoglobulins"/>
    <property type="match status" value="1"/>
</dbReference>
<dbReference type="InterPro" id="IPR013783">
    <property type="entry name" value="Ig-like_fold"/>
</dbReference>
<organism evidence="2 3">
    <name type="scientific">Candidatus Roizmanbacteria bacterium GW2011_GWC2_37_13</name>
    <dbReference type="NCBI Taxonomy" id="1618486"/>
    <lineage>
        <taxon>Bacteria</taxon>
        <taxon>Candidatus Roizmaniibacteriota</taxon>
    </lineage>
</organism>
<protein>
    <submittedName>
        <fullName evidence="2">N-acetylmuramoyl-L-alanine amidase CwlB</fullName>
    </submittedName>
</protein>
<comment type="caution">
    <text evidence="2">The sequence shown here is derived from an EMBL/GenBank/DDBJ whole genome shotgun (WGS) entry which is preliminary data.</text>
</comment>
<evidence type="ECO:0000313" key="2">
    <source>
        <dbReference type="EMBL" id="KKQ25522.1"/>
    </source>
</evidence>
<dbReference type="Pfam" id="PF09136">
    <property type="entry name" value="Glucodextran_B"/>
    <property type="match status" value="1"/>
</dbReference>
<keyword evidence="1" id="KW-0812">Transmembrane</keyword>
<proteinExistence type="predicted"/>
<dbReference type="EMBL" id="LBSV01000007">
    <property type="protein sequence ID" value="KKQ25522.1"/>
    <property type="molecule type" value="Genomic_DNA"/>
</dbReference>
<accession>A0A0G0G641</accession>
<sequence>MKNYFFTIVLILLVVFGLFNIFNKNKANINQRGWIANVSITEQSEEESVEQGLTLELTSPKDKTTINVSTVIVSGKTSPGVDVFINEKELKADSSGNFSINYELFEGENNIFVAANDIFGNYAERSVTVYLETTE</sequence>
<dbReference type="AlphaFoldDB" id="A0A0G0G641"/>
<reference evidence="2 3" key="1">
    <citation type="journal article" date="2015" name="Nature">
        <title>rRNA introns, odd ribosomes, and small enigmatic genomes across a large radiation of phyla.</title>
        <authorList>
            <person name="Brown C.T."/>
            <person name="Hug L.A."/>
            <person name="Thomas B.C."/>
            <person name="Sharon I."/>
            <person name="Castelle C.J."/>
            <person name="Singh A."/>
            <person name="Wilkins M.J."/>
            <person name="Williams K.H."/>
            <person name="Banfield J.F."/>
        </authorList>
    </citation>
    <scope>NUCLEOTIDE SEQUENCE [LARGE SCALE GENOMIC DNA]</scope>
</reference>
<name>A0A0G0G641_9BACT</name>
<keyword evidence="1" id="KW-1133">Transmembrane helix</keyword>
<evidence type="ECO:0000256" key="1">
    <source>
        <dbReference type="SAM" id="Phobius"/>
    </source>
</evidence>
<gene>
    <name evidence="2" type="ORF">US40_C0007G0021</name>
</gene>
<keyword evidence="1" id="KW-0472">Membrane</keyword>